<name>A0A4Y2B3M9_ARAVE</name>
<reference evidence="1 2" key="1">
    <citation type="journal article" date="2019" name="Sci. Rep.">
        <title>Orb-weaving spider Araneus ventricosus genome elucidates the spidroin gene catalogue.</title>
        <authorList>
            <person name="Kono N."/>
            <person name="Nakamura H."/>
            <person name="Ohtoshi R."/>
            <person name="Moran D.A.P."/>
            <person name="Shinohara A."/>
            <person name="Yoshida Y."/>
            <person name="Fujiwara M."/>
            <person name="Mori M."/>
            <person name="Tomita M."/>
            <person name="Arakawa K."/>
        </authorList>
    </citation>
    <scope>NUCLEOTIDE SEQUENCE [LARGE SCALE GENOMIC DNA]</scope>
</reference>
<sequence length="99" mass="11389">MASRRQNNYSFILVSNVKYDERWDKGKDIPQSVACPCYTTGNESFNQALWIKSKSIEAGPEWRRVPLLPSCQLAIWVCARKGQTRKEKSKEKKAGVLRI</sequence>
<protein>
    <submittedName>
        <fullName evidence="1">Uncharacterized protein</fullName>
    </submittedName>
</protein>
<dbReference type="Proteomes" id="UP000499080">
    <property type="component" value="Unassembled WGS sequence"/>
</dbReference>
<comment type="caution">
    <text evidence="1">The sequence shown here is derived from an EMBL/GenBank/DDBJ whole genome shotgun (WGS) entry which is preliminary data.</text>
</comment>
<proteinExistence type="predicted"/>
<gene>
    <name evidence="1" type="ORF">AVEN_164579_1</name>
</gene>
<evidence type="ECO:0000313" key="2">
    <source>
        <dbReference type="Proteomes" id="UP000499080"/>
    </source>
</evidence>
<organism evidence="1 2">
    <name type="scientific">Araneus ventricosus</name>
    <name type="common">Orbweaver spider</name>
    <name type="synonym">Epeira ventricosa</name>
    <dbReference type="NCBI Taxonomy" id="182803"/>
    <lineage>
        <taxon>Eukaryota</taxon>
        <taxon>Metazoa</taxon>
        <taxon>Ecdysozoa</taxon>
        <taxon>Arthropoda</taxon>
        <taxon>Chelicerata</taxon>
        <taxon>Arachnida</taxon>
        <taxon>Araneae</taxon>
        <taxon>Araneomorphae</taxon>
        <taxon>Entelegynae</taxon>
        <taxon>Araneoidea</taxon>
        <taxon>Araneidae</taxon>
        <taxon>Araneus</taxon>
    </lineage>
</organism>
<accession>A0A4Y2B3M9</accession>
<dbReference type="AlphaFoldDB" id="A0A4Y2B3M9"/>
<dbReference type="EMBL" id="BGPR01000048">
    <property type="protein sequence ID" value="GBL86417.1"/>
    <property type="molecule type" value="Genomic_DNA"/>
</dbReference>
<keyword evidence="2" id="KW-1185">Reference proteome</keyword>
<evidence type="ECO:0000313" key="1">
    <source>
        <dbReference type="EMBL" id="GBL86417.1"/>
    </source>
</evidence>